<evidence type="ECO:0000256" key="2">
    <source>
        <dbReference type="SAM" id="MobiDB-lite"/>
    </source>
</evidence>
<keyword evidence="1" id="KW-0175">Coiled coil</keyword>
<keyword evidence="4" id="KW-1185">Reference proteome</keyword>
<dbReference type="GeneID" id="118263957"/>
<feature type="region of interest" description="Disordered" evidence="2">
    <location>
        <begin position="163"/>
        <end position="185"/>
    </location>
</feature>
<protein>
    <submittedName>
        <fullName evidence="5">Uncharacterized protein LOC118263957</fullName>
    </submittedName>
</protein>
<dbReference type="AlphaFoldDB" id="A0A9R0CX45"/>
<evidence type="ECO:0000256" key="3">
    <source>
        <dbReference type="SAM" id="SignalP"/>
    </source>
</evidence>
<dbReference type="OrthoDB" id="8195429at2759"/>
<sequence length="233" mass="25089">MARTHLAFTLLILAVLEVSLGDNKGKHAVNPKRRNEIVEETFLEQKDILLNMLESKLKEVRDKKKKKDDNDFHVNSNRTLENVDVKVKVNGISAIGDANVALKYGVGKGSIDLEGDGIFNIGKVRMALGIGETIQIPGLNSLFIDVGHKNHSINTVVAPNEDAANNNTRRSENVITNPDPASNTTIGNVQGNLNSSVIENIVANDTFLSLKAAPSKSTLVTSATVAKVSKDGV</sequence>
<gene>
    <name evidence="5" type="primary">LOC118263957</name>
</gene>
<feature type="chain" id="PRO_5040261132" evidence="3">
    <location>
        <begin position="22"/>
        <end position="233"/>
    </location>
</feature>
<feature type="signal peptide" evidence="3">
    <location>
        <begin position="1"/>
        <end position="21"/>
    </location>
</feature>
<dbReference type="Proteomes" id="UP000829999">
    <property type="component" value="Chromosome 26"/>
</dbReference>
<organism evidence="4 5">
    <name type="scientific">Spodoptera frugiperda</name>
    <name type="common">Fall armyworm</name>
    <dbReference type="NCBI Taxonomy" id="7108"/>
    <lineage>
        <taxon>Eukaryota</taxon>
        <taxon>Metazoa</taxon>
        <taxon>Ecdysozoa</taxon>
        <taxon>Arthropoda</taxon>
        <taxon>Hexapoda</taxon>
        <taxon>Insecta</taxon>
        <taxon>Pterygota</taxon>
        <taxon>Neoptera</taxon>
        <taxon>Endopterygota</taxon>
        <taxon>Lepidoptera</taxon>
        <taxon>Glossata</taxon>
        <taxon>Ditrysia</taxon>
        <taxon>Noctuoidea</taxon>
        <taxon>Noctuidae</taxon>
        <taxon>Amphipyrinae</taxon>
        <taxon>Spodoptera</taxon>
    </lineage>
</organism>
<feature type="coiled-coil region" evidence="1">
    <location>
        <begin position="43"/>
        <end position="70"/>
    </location>
</feature>
<keyword evidence="3" id="KW-0732">Signal</keyword>
<dbReference type="RefSeq" id="XP_035432133.2">
    <property type="nucleotide sequence ID" value="XM_035576240.2"/>
</dbReference>
<proteinExistence type="predicted"/>
<evidence type="ECO:0000256" key="1">
    <source>
        <dbReference type="SAM" id="Coils"/>
    </source>
</evidence>
<accession>A0A9R0CX45</accession>
<name>A0A9R0CX45_SPOFR</name>
<evidence type="ECO:0000313" key="5">
    <source>
        <dbReference type="RefSeq" id="XP_035432133.2"/>
    </source>
</evidence>
<reference evidence="5" key="1">
    <citation type="submission" date="2025-08" db="UniProtKB">
        <authorList>
            <consortium name="RefSeq"/>
        </authorList>
    </citation>
    <scope>IDENTIFICATION</scope>
    <source>
        <tissue evidence="5">Whole larval tissue</tissue>
    </source>
</reference>
<evidence type="ECO:0000313" key="4">
    <source>
        <dbReference type="Proteomes" id="UP000829999"/>
    </source>
</evidence>